<sequence>MAAVLPAALELTTAYTAAGDDPSLYWEAMRRVLGESLDGVDPATAMAQLIFGLCALSGILLDQLAEQTGQDRAGLLAEIHRVYLTG</sequence>
<organism evidence="1 2">
    <name type="scientific">Phytohabitans suffuscus</name>
    <dbReference type="NCBI Taxonomy" id="624315"/>
    <lineage>
        <taxon>Bacteria</taxon>
        <taxon>Bacillati</taxon>
        <taxon>Actinomycetota</taxon>
        <taxon>Actinomycetes</taxon>
        <taxon>Micromonosporales</taxon>
        <taxon>Micromonosporaceae</taxon>
    </lineage>
</organism>
<accession>A0A6F8YSM3</accession>
<reference evidence="1 2" key="2">
    <citation type="submission" date="2020-03" db="EMBL/GenBank/DDBJ databases">
        <authorList>
            <person name="Ichikawa N."/>
            <person name="Kimura A."/>
            <person name="Kitahashi Y."/>
            <person name="Uohara A."/>
        </authorList>
    </citation>
    <scope>NUCLEOTIDE SEQUENCE [LARGE SCALE GENOMIC DNA]</scope>
    <source>
        <strain evidence="1 2">NBRC 105367</strain>
    </source>
</reference>
<dbReference type="EMBL" id="AP022871">
    <property type="protein sequence ID" value="BCB88831.1"/>
    <property type="molecule type" value="Genomic_DNA"/>
</dbReference>
<protein>
    <recommendedName>
        <fullName evidence="3">TetR family transcriptional regulator</fullName>
    </recommendedName>
</protein>
<name>A0A6F8YSM3_9ACTN</name>
<evidence type="ECO:0008006" key="3">
    <source>
        <dbReference type="Google" id="ProtNLM"/>
    </source>
</evidence>
<keyword evidence="2" id="KW-1185">Reference proteome</keyword>
<dbReference type="KEGG" id="psuu:Psuf_061440"/>
<proteinExistence type="predicted"/>
<gene>
    <name evidence="1" type="ORF">Psuf_061440</name>
</gene>
<dbReference type="Proteomes" id="UP000503011">
    <property type="component" value="Chromosome"/>
</dbReference>
<evidence type="ECO:0000313" key="2">
    <source>
        <dbReference type="Proteomes" id="UP000503011"/>
    </source>
</evidence>
<reference evidence="1 2" key="1">
    <citation type="submission" date="2020-03" db="EMBL/GenBank/DDBJ databases">
        <title>Whole genome shotgun sequence of Phytohabitans suffuscus NBRC 105367.</title>
        <authorList>
            <person name="Komaki H."/>
            <person name="Tamura T."/>
        </authorList>
    </citation>
    <scope>NUCLEOTIDE SEQUENCE [LARGE SCALE GENOMIC DNA]</scope>
    <source>
        <strain evidence="1 2">NBRC 105367</strain>
    </source>
</reference>
<evidence type="ECO:0000313" key="1">
    <source>
        <dbReference type="EMBL" id="BCB88831.1"/>
    </source>
</evidence>
<dbReference type="AlphaFoldDB" id="A0A6F8YSM3"/>